<dbReference type="PANTHER" id="PTHR30086">
    <property type="entry name" value="ARGININE EXPORTER PROTEIN ARGO"/>
    <property type="match status" value="1"/>
</dbReference>
<feature type="transmembrane region" description="Helical" evidence="6">
    <location>
        <begin position="117"/>
        <end position="138"/>
    </location>
</feature>
<comment type="caution">
    <text evidence="7">The sequence shown here is derived from an EMBL/GenBank/DDBJ whole genome shotgun (WGS) entry which is preliminary data.</text>
</comment>
<accession>A0A841K4U7</accession>
<dbReference type="Pfam" id="PF01810">
    <property type="entry name" value="LysE"/>
    <property type="match status" value="1"/>
</dbReference>
<dbReference type="EMBL" id="JACHEH010000001">
    <property type="protein sequence ID" value="MBB6166512.1"/>
    <property type="molecule type" value="Genomic_DNA"/>
</dbReference>
<dbReference type="GO" id="GO:0015171">
    <property type="term" value="F:amino acid transmembrane transporter activity"/>
    <property type="evidence" value="ECO:0007669"/>
    <property type="project" value="TreeGrafter"/>
</dbReference>
<feature type="transmembrane region" description="Helical" evidence="6">
    <location>
        <begin position="41"/>
        <end position="62"/>
    </location>
</feature>
<evidence type="ECO:0000313" key="7">
    <source>
        <dbReference type="EMBL" id="MBB6166512.1"/>
    </source>
</evidence>
<dbReference type="PIRSF" id="PIRSF006324">
    <property type="entry name" value="LeuE"/>
    <property type="match status" value="1"/>
</dbReference>
<protein>
    <submittedName>
        <fullName evidence="7">Threonine/homoserine/homoserine lactone efflux protein</fullName>
    </submittedName>
</protein>
<evidence type="ECO:0000256" key="4">
    <source>
        <dbReference type="ARBA" id="ARBA00022989"/>
    </source>
</evidence>
<dbReference type="PANTHER" id="PTHR30086:SF20">
    <property type="entry name" value="ARGININE EXPORTER PROTEIN ARGO-RELATED"/>
    <property type="match status" value="1"/>
</dbReference>
<gene>
    <name evidence="7" type="ORF">HNQ73_000120</name>
</gene>
<keyword evidence="8" id="KW-1185">Reference proteome</keyword>
<feature type="transmembrane region" description="Helical" evidence="6">
    <location>
        <begin position="6"/>
        <end position="29"/>
    </location>
</feature>
<evidence type="ECO:0000313" key="8">
    <source>
        <dbReference type="Proteomes" id="UP000588017"/>
    </source>
</evidence>
<keyword evidence="3 6" id="KW-0812">Transmembrane</keyword>
<feature type="transmembrane region" description="Helical" evidence="6">
    <location>
        <begin position="68"/>
        <end position="89"/>
    </location>
</feature>
<evidence type="ECO:0000256" key="5">
    <source>
        <dbReference type="ARBA" id="ARBA00023136"/>
    </source>
</evidence>
<reference evidence="7 8" key="1">
    <citation type="submission" date="2020-08" db="EMBL/GenBank/DDBJ databases">
        <title>Genomic Encyclopedia of Type Strains, Phase IV (KMG-IV): sequencing the most valuable type-strain genomes for metagenomic binning, comparative biology and taxonomic classification.</title>
        <authorList>
            <person name="Goeker M."/>
        </authorList>
    </citation>
    <scope>NUCLEOTIDE SEQUENCE [LARGE SCALE GENOMIC DNA]</scope>
    <source>
        <strain evidence="7 8">DSM 101465</strain>
    </source>
</reference>
<organism evidence="7 8">
    <name type="scientific">Chelatococcus composti</name>
    <dbReference type="NCBI Taxonomy" id="1743235"/>
    <lineage>
        <taxon>Bacteria</taxon>
        <taxon>Pseudomonadati</taxon>
        <taxon>Pseudomonadota</taxon>
        <taxon>Alphaproteobacteria</taxon>
        <taxon>Hyphomicrobiales</taxon>
        <taxon>Chelatococcaceae</taxon>
        <taxon>Chelatococcus</taxon>
    </lineage>
</organism>
<evidence type="ECO:0000256" key="3">
    <source>
        <dbReference type="ARBA" id="ARBA00022692"/>
    </source>
</evidence>
<dbReference type="Proteomes" id="UP000588017">
    <property type="component" value="Unassembled WGS sequence"/>
</dbReference>
<evidence type="ECO:0000256" key="6">
    <source>
        <dbReference type="SAM" id="Phobius"/>
    </source>
</evidence>
<feature type="transmembrane region" description="Helical" evidence="6">
    <location>
        <begin position="150"/>
        <end position="176"/>
    </location>
</feature>
<proteinExistence type="predicted"/>
<comment type="subcellular location">
    <subcellularLocation>
        <location evidence="1">Cell membrane</location>
        <topology evidence="1">Multi-pass membrane protein</topology>
    </subcellularLocation>
</comment>
<keyword evidence="2" id="KW-1003">Cell membrane</keyword>
<dbReference type="RefSeq" id="WP_183331226.1">
    <property type="nucleotide sequence ID" value="NZ_BMHX01000001.1"/>
</dbReference>
<sequence>MPPTETLIAFAAATAVFAYMPGPAMLYAAAQTFARGRRAGLMAALGIHLGCYVHVLATAFGLSALLALVPLAFTVVKVLGAAYLVWLGLKMILQKAEGGAAGAAAPKSARRAFVESVMVEVLNPKAALFFLAFLPQFVDAGAGLPVWQQLLILGTIVNFAFSSADIVVILTASAVMRRLGRNGWGERLARIAGGSLLVALGVKLATDKG</sequence>
<evidence type="ECO:0000256" key="1">
    <source>
        <dbReference type="ARBA" id="ARBA00004651"/>
    </source>
</evidence>
<keyword evidence="4 6" id="KW-1133">Transmembrane helix</keyword>
<evidence type="ECO:0000256" key="2">
    <source>
        <dbReference type="ARBA" id="ARBA00022475"/>
    </source>
</evidence>
<keyword evidence="5 6" id="KW-0472">Membrane</keyword>
<dbReference type="InterPro" id="IPR001123">
    <property type="entry name" value="LeuE-type"/>
</dbReference>
<name>A0A841K4U7_9HYPH</name>
<dbReference type="AlphaFoldDB" id="A0A841K4U7"/>
<dbReference type="GO" id="GO:0005886">
    <property type="term" value="C:plasma membrane"/>
    <property type="evidence" value="ECO:0007669"/>
    <property type="project" value="UniProtKB-SubCell"/>
</dbReference>